<dbReference type="GO" id="GO:0015159">
    <property type="term" value="F:polysaccharide transmembrane transporter activity"/>
    <property type="evidence" value="ECO:0007669"/>
    <property type="project" value="InterPro"/>
</dbReference>
<sequence>MIGQSFTMMAFGVAMPRATSQRRLDRVGYGDAQATVRKDRDMHAHHLSRSGAKFALAALVVPVALSLASCGGSDAPVASVASLNSDIVEGYRIGSGDRLKVVVFDEASLSGEFEIGESGELALPLIGSVPASGKSTGQLAGLITQELSAGGYVLDPRVSIEVMEYRPFYILGEVSQPGEYPYNGDLTLQQAVAKAGGYTARANKNTVELQRHDWAGAKKVKVSESTLKIAPGDTVTILESFF</sequence>
<evidence type="ECO:0000313" key="5">
    <source>
        <dbReference type="Proteomes" id="UP000445582"/>
    </source>
</evidence>
<keyword evidence="5" id="KW-1185">Reference proteome</keyword>
<comment type="caution">
    <text evidence="4">The sequence shown here is derived from an EMBL/GenBank/DDBJ whole genome shotgun (WGS) entry which is preliminary data.</text>
</comment>
<dbReference type="Pfam" id="PF02563">
    <property type="entry name" value="Poly_export"/>
    <property type="match status" value="1"/>
</dbReference>
<dbReference type="InterPro" id="IPR019554">
    <property type="entry name" value="Soluble_ligand-bd"/>
</dbReference>
<dbReference type="EMBL" id="WTYN01000001">
    <property type="protein sequence ID" value="MXO62534.1"/>
    <property type="molecule type" value="Genomic_DNA"/>
</dbReference>
<gene>
    <name evidence="4" type="ORF">GRI48_05865</name>
</gene>
<name>A0A844YHU1_9SPHN</name>
<dbReference type="InterPro" id="IPR049712">
    <property type="entry name" value="Poly_export"/>
</dbReference>
<dbReference type="InterPro" id="IPR003715">
    <property type="entry name" value="Poly_export_N"/>
</dbReference>
<keyword evidence="1" id="KW-0732">Signal</keyword>
<dbReference type="OrthoDB" id="197007at2"/>
<feature type="domain" description="Polysaccharide export protein N-terminal" evidence="2">
    <location>
        <begin position="89"/>
        <end position="162"/>
    </location>
</feature>
<dbReference type="AlphaFoldDB" id="A0A844YHU1"/>
<dbReference type="Gene3D" id="3.10.560.10">
    <property type="entry name" value="Outer membrane lipoprotein wza domain like"/>
    <property type="match status" value="1"/>
</dbReference>
<evidence type="ECO:0000259" key="3">
    <source>
        <dbReference type="Pfam" id="PF10531"/>
    </source>
</evidence>
<dbReference type="Proteomes" id="UP000445582">
    <property type="component" value="Unassembled WGS sequence"/>
</dbReference>
<dbReference type="RefSeq" id="WP_160672725.1">
    <property type="nucleotide sequence ID" value="NZ_WTYN01000001.1"/>
</dbReference>
<feature type="domain" description="Soluble ligand binding" evidence="3">
    <location>
        <begin position="168"/>
        <end position="211"/>
    </location>
</feature>
<dbReference type="PANTHER" id="PTHR33619:SF3">
    <property type="entry name" value="POLYSACCHARIDE EXPORT PROTEIN GFCE-RELATED"/>
    <property type="match status" value="1"/>
</dbReference>
<dbReference type="Pfam" id="PF10531">
    <property type="entry name" value="SLBB"/>
    <property type="match status" value="1"/>
</dbReference>
<reference evidence="4 5" key="1">
    <citation type="submission" date="2019-12" db="EMBL/GenBank/DDBJ databases">
        <title>Genomic-based taxomic classification of the family Erythrobacteraceae.</title>
        <authorList>
            <person name="Xu L."/>
        </authorList>
    </citation>
    <scope>NUCLEOTIDE SEQUENCE [LARGE SCALE GENOMIC DNA]</scope>
    <source>
        <strain evidence="4 5">MCCC 1A09965</strain>
    </source>
</reference>
<evidence type="ECO:0000313" key="4">
    <source>
        <dbReference type="EMBL" id="MXO62534.1"/>
    </source>
</evidence>
<evidence type="ECO:0000259" key="2">
    <source>
        <dbReference type="Pfam" id="PF02563"/>
    </source>
</evidence>
<evidence type="ECO:0000256" key="1">
    <source>
        <dbReference type="ARBA" id="ARBA00022729"/>
    </source>
</evidence>
<proteinExistence type="predicted"/>
<accession>A0A844YHU1</accession>
<dbReference type="PANTHER" id="PTHR33619">
    <property type="entry name" value="POLYSACCHARIDE EXPORT PROTEIN GFCE-RELATED"/>
    <property type="match status" value="1"/>
</dbReference>
<organism evidence="4 5">
    <name type="scientific">Qipengyuania oceanensis</name>
    <dbReference type="NCBI Taxonomy" id="1463597"/>
    <lineage>
        <taxon>Bacteria</taxon>
        <taxon>Pseudomonadati</taxon>
        <taxon>Pseudomonadota</taxon>
        <taxon>Alphaproteobacteria</taxon>
        <taxon>Sphingomonadales</taxon>
        <taxon>Erythrobacteraceae</taxon>
        <taxon>Qipengyuania</taxon>
    </lineage>
</organism>
<protein>
    <submittedName>
        <fullName evidence="4">Polysaccharide export protein</fullName>
    </submittedName>
</protein>